<protein>
    <submittedName>
        <fullName evidence="2">Uncharacterized protein</fullName>
    </submittedName>
</protein>
<comment type="caution">
    <text evidence="2">The sequence shown here is derived from an EMBL/GenBank/DDBJ whole genome shotgun (WGS) entry which is preliminary data.</text>
</comment>
<accession>A0A8S9MYT6</accession>
<evidence type="ECO:0000313" key="2">
    <source>
        <dbReference type="EMBL" id="KAF3486117.1"/>
    </source>
</evidence>
<gene>
    <name evidence="2" type="ORF">F2Q69_00052666</name>
</gene>
<name>A0A8S9MYT6_BRACR</name>
<dbReference type="Proteomes" id="UP000712600">
    <property type="component" value="Unassembled WGS sequence"/>
</dbReference>
<evidence type="ECO:0000256" key="1">
    <source>
        <dbReference type="SAM" id="MobiDB-lite"/>
    </source>
</evidence>
<dbReference type="EMBL" id="QGKX02002183">
    <property type="protein sequence ID" value="KAF3486117.1"/>
    <property type="molecule type" value="Genomic_DNA"/>
</dbReference>
<dbReference type="AlphaFoldDB" id="A0A8S9MYT6"/>
<sequence>MGKSGSNPWSITLCRALKPGRLHRHTALKKKPSPWICEMIHEKDMVADPVLKDLHCEARRTSDLHADHHNNKTPLDLHH</sequence>
<reference evidence="2" key="1">
    <citation type="submission" date="2019-12" db="EMBL/GenBank/DDBJ databases">
        <title>Genome sequencing and annotation of Brassica cretica.</title>
        <authorList>
            <person name="Studholme D.J."/>
            <person name="Sarris P."/>
        </authorList>
    </citation>
    <scope>NUCLEOTIDE SEQUENCE</scope>
    <source>
        <strain evidence="2">PFS-109/04</strain>
        <tissue evidence="2">Leaf</tissue>
    </source>
</reference>
<proteinExistence type="predicted"/>
<organism evidence="2 3">
    <name type="scientific">Brassica cretica</name>
    <name type="common">Mustard</name>
    <dbReference type="NCBI Taxonomy" id="69181"/>
    <lineage>
        <taxon>Eukaryota</taxon>
        <taxon>Viridiplantae</taxon>
        <taxon>Streptophyta</taxon>
        <taxon>Embryophyta</taxon>
        <taxon>Tracheophyta</taxon>
        <taxon>Spermatophyta</taxon>
        <taxon>Magnoliopsida</taxon>
        <taxon>eudicotyledons</taxon>
        <taxon>Gunneridae</taxon>
        <taxon>Pentapetalae</taxon>
        <taxon>rosids</taxon>
        <taxon>malvids</taxon>
        <taxon>Brassicales</taxon>
        <taxon>Brassicaceae</taxon>
        <taxon>Brassiceae</taxon>
        <taxon>Brassica</taxon>
    </lineage>
</organism>
<feature type="region of interest" description="Disordered" evidence="1">
    <location>
        <begin position="60"/>
        <end position="79"/>
    </location>
</feature>
<evidence type="ECO:0000313" key="3">
    <source>
        <dbReference type="Proteomes" id="UP000712600"/>
    </source>
</evidence>